<reference evidence="1 2" key="1">
    <citation type="submission" date="2019-08" db="EMBL/GenBank/DDBJ databases">
        <title>Whole genome of Aphis craccivora.</title>
        <authorList>
            <person name="Voronova N.V."/>
            <person name="Shulinski R.S."/>
            <person name="Bandarenka Y.V."/>
            <person name="Zhorov D.G."/>
            <person name="Warner D."/>
        </authorList>
    </citation>
    <scope>NUCLEOTIDE SEQUENCE [LARGE SCALE GENOMIC DNA]</scope>
    <source>
        <strain evidence="1">180601</strain>
        <tissue evidence="1">Whole Body</tissue>
    </source>
</reference>
<gene>
    <name evidence="1" type="ORF">FWK35_00033767</name>
</gene>
<name>A0A6G0VI92_APHCR</name>
<proteinExistence type="predicted"/>
<accession>A0A6G0VI92</accession>
<evidence type="ECO:0000313" key="1">
    <source>
        <dbReference type="EMBL" id="KAF0687678.1"/>
    </source>
</evidence>
<dbReference type="Proteomes" id="UP000478052">
    <property type="component" value="Unassembled WGS sequence"/>
</dbReference>
<evidence type="ECO:0000313" key="2">
    <source>
        <dbReference type="Proteomes" id="UP000478052"/>
    </source>
</evidence>
<sequence length="68" mass="7533">MKNVETKFGTAVSCILSDPDGAGSINIFLPKAIRMNDVDIETYNLGIVPPISLIYKGLNRRSFIIDFE</sequence>
<dbReference type="OrthoDB" id="6579960at2759"/>
<organism evidence="1 2">
    <name type="scientific">Aphis craccivora</name>
    <name type="common">Cowpea aphid</name>
    <dbReference type="NCBI Taxonomy" id="307492"/>
    <lineage>
        <taxon>Eukaryota</taxon>
        <taxon>Metazoa</taxon>
        <taxon>Ecdysozoa</taxon>
        <taxon>Arthropoda</taxon>
        <taxon>Hexapoda</taxon>
        <taxon>Insecta</taxon>
        <taxon>Pterygota</taxon>
        <taxon>Neoptera</taxon>
        <taxon>Paraneoptera</taxon>
        <taxon>Hemiptera</taxon>
        <taxon>Sternorrhyncha</taxon>
        <taxon>Aphidomorpha</taxon>
        <taxon>Aphidoidea</taxon>
        <taxon>Aphididae</taxon>
        <taxon>Aphidini</taxon>
        <taxon>Aphis</taxon>
        <taxon>Aphis</taxon>
    </lineage>
</organism>
<keyword evidence="2" id="KW-1185">Reference proteome</keyword>
<dbReference type="EMBL" id="VUJU01016789">
    <property type="protein sequence ID" value="KAF0687678.1"/>
    <property type="molecule type" value="Genomic_DNA"/>
</dbReference>
<protein>
    <submittedName>
        <fullName evidence="1">Uncharacterized protein</fullName>
    </submittedName>
</protein>
<dbReference type="AlphaFoldDB" id="A0A6G0VI92"/>
<comment type="caution">
    <text evidence="1">The sequence shown here is derived from an EMBL/GenBank/DDBJ whole genome shotgun (WGS) entry which is preliminary data.</text>
</comment>